<evidence type="ECO:0000256" key="1">
    <source>
        <dbReference type="ARBA" id="ARBA00023125"/>
    </source>
</evidence>
<evidence type="ECO:0000256" key="3">
    <source>
        <dbReference type="SAM" id="MobiDB-lite"/>
    </source>
</evidence>
<comment type="similarity">
    <text evidence="2">Belongs to the prokaryotic Ku family.</text>
</comment>
<name>A0ABW3NXU0_9SPHN</name>
<accession>A0ABW3NXU0</accession>
<dbReference type="InterPro" id="IPR016194">
    <property type="entry name" value="SPOC-like_C_dom_sf"/>
</dbReference>
<feature type="region of interest" description="Disordered" evidence="3">
    <location>
        <begin position="260"/>
        <end position="297"/>
    </location>
</feature>
<feature type="compositionally biased region" description="Low complexity" evidence="3">
    <location>
        <begin position="278"/>
        <end position="289"/>
    </location>
</feature>
<comment type="subunit">
    <text evidence="2">Homodimer. Interacts with LigD.</text>
</comment>
<dbReference type="Gene3D" id="2.40.290.10">
    <property type="match status" value="1"/>
</dbReference>
<proteinExistence type="inferred from homology"/>
<comment type="caution">
    <text evidence="5">The sequence shown here is derived from an EMBL/GenBank/DDBJ whole genome shotgun (WGS) entry which is preliminary data.</text>
</comment>
<dbReference type="HAMAP" id="MF_01875">
    <property type="entry name" value="Prokaryotic_Ku"/>
    <property type="match status" value="1"/>
</dbReference>
<keyword evidence="6" id="KW-1185">Reference proteome</keyword>
<dbReference type="SMART" id="SM00559">
    <property type="entry name" value="Ku78"/>
    <property type="match status" value="1"/>
</dbReference>
<sequence length="297" mass="32729">MAARAYWQGQIRLALVSIPVEIYPATRSGAAISFHQIHEPSGQRIRYEKVAPGVGPVDRDDILKGFEISKGNYVLLEDEEIEAVKIESRKTLDLVQFVEADAIDVLYYEKPYFVLPADDLAEEAYAVLRDALRATRKVGLGQLSVRGREQLVSLKPCGRGLILEVLRYADEVTRAQKYFSAIPDHKADPDLLDLATAIIDKKTAPFHPEEFHDGYVDALQRLIEKKKKAKGKRIIEDVEEPAAKGSNVIDLMAALKKSVGEGGKAAPAKKPTARKTPAKSAAKSTAKPRTTAKRKSA</sequence>
<organism evidence="5 6">
    <name type="scientific">Sphingobium olei</name>
    <dbReference type="NCBI Taxonomy" id="420955"/>
    <lineage>
        <taxon>Bacteria</taxon>
        <taxon>Pseudomonadati</taxon>
        <taxon>Pseudomonadota</taxon>
        <taxon>Alphaproteobacteria</taxon>
        <taxon>Sphingomonadales</taxon>
        <taxon>Sphingomonadaceae</taxon>
        <taxon>Sphingobium</taxon>
    </lineage>
</organism>
<dbReference type="CDD" id="cd00789">
    <property type="entry name" value="KU_like"/>
    <property type="match status" value="1"/>
</dbReference>
<dbReference type="RefSeq" id="WP_380911107.1">
    <property type="nucleotide sequence ID" value="NZ_JBHTLS010000123.1"/>
</dbReference>
<dbReference type="PANTHER" id="PTHR41251">
    <property type="entry name" value="NON-HOMOLOGOUS END JOINING PROTEIN KU"/>
    <property type="match status" value="1"/>
</dbReference>
<dbReference type="PANTHER" id="PTHR41251:SF1">
    <property type="entry name" value="NON-HOMOLOGOUS END JOINING PROTEIN KU"/>
    <property type="match status" value="1"/>
</dbReference>
<dbReference type="NCBIfam" id="TIGR02772">
    <property type="entry name" value="Ku_bact"/>
    <property type="match status" value="1"/>
</dbReference>
<dbReference type="PIRSF" id="PIRSF006493">
    <property type="entry name" value="Prok_Ku"/>
    <property type="match status" value="1"/>
</dbReference>
<dbReference type="InterPro" id="IPR006164">
    <property type="entry name" value="DNA_bd_Ku70/Ku80"/>
</dbReference>
<evidence type="ECO:0000256" key="2">
    <source>
        <dbReference type="HAMAP-Rule" id="MF_01875"/>
    </source>
</evidence>
<keyword evidence="2" id="KW-0234">DNA repair</keyword>
<comment type="function">
    <text evidence="2">With LigD forms a non-homologous end joining (NHEJ) DNA repair enzyme, which repairs dsDNA breaks with reduced fidelity. Binds linear dsDNA with 5'- and 3'- overhangs but not closed circular dsDNA nor ssDNA. Recruits and stimulates the ligase activity of LigD.</text>
</comment>
<keyword evidence="2" id="KW-0227">DNA damage</keyword>
<dbReference type="Pfam" id="PF02735">
    <property type="entry name" value="Ku"/>
    <property type="match status" value="1"/>
</dbReference>
<dbReference type="EMBL" id="JBHTLS010000123">
    <property type="protein sequence ID" value="MFD1105336.1"/>
    <property type="molecule type" value="Genomic_DNA"/>
</dbReference>
<gene>
    <name evidence="2" type="primary">ku</name>
    <name evidence="5" type="ORF">ACFQ24_10710</name>
</gene>
<dbReference type="SUPFAM" id="SSF100939">
    <property type="entry name" value="SPOC domain-like"/>
    <property type="match status" value="1"/>
</dbReference>
<reference evidence="6" key="1">
    <citation type="journal article" date="2019" name="Int. J. Syst. Evol. Microbiol.">
        <title>The Global Catalogue of Microorganisms (GCM) 10K type strain sequencing project: providing services to taxonomists for standard genome sequencing and annotation.</title>
        <authorList>
            <consortium name="The Broad Institute Genomics Platform"/>
            <consortium name="The Broad Institute Genome Sequencing Center for Infectious Disease"/>
            <person name="Wu L."/>
            <person name="Ma J."/>
        </authorList>
    </citation>
    <scope>NUCLEOTIDE SEQUENCE [LARGE SCALE GENOMIC DNA]</scope>
    <source>
        <strain evidence="6">CCUG 54329</strain>
    </source>
</reference>
<keyword evidence="1 2" id="KW-0238">DNA-binding</keyword>
<evidence type="ECO:0000259" key="4">
    <source>
        <dbReference type="SMART" id="SM00559"/>
    </source>
</evidence>
<evidence type="ECO:0000313" key="5">
    <source>
        <dbReference type="EMBL" id="MFD1105336.1"/>
    </source>
</evidence>
<feature type="domain" description="Ku" evidence="4">
    <location>
        <begin position="54"/>
        <end position="184"/>
    </location>
</feature>
<keyword evidence="2" id="KW-0233">DNA recombination</keyword>
<evidence type="ECO:0000313" key="6">
    <source>
        <dbReference type="Proteomes" id="UP001597203"/>
    </source>
</evidence>
<protein>
    <recommendedName>
        <fullName evidence="2">Non-homologous end joining protein Ku</fullName>
    </recommendedName>
</protein>
<dbReference type="Proteomes" id="UP001597203">
    <property type="component" value="Unassembled WGS sequence"/>
</dbReference>
<dbReference type="InterPro" id="IPR009187">
    <property type="entry name" value="Prok_Ku"/>
</dbReference>